<dbReference type="PANTHER" id="PTHR47706">
    <property type="entry name" value="NMRA-LIKE FAMILY PROTEIN"/>
    <property type="match status" value="1"/>
</dbReference>
<evidence type="ECO:0000256" key="3">
    <source>
        <dbReference type="ARBA" id="ARBA00023002"/>
    </source>
</evidence>
<dbReference type="PANTHER" id="PTHR47706:SF4">
    <property type="entry name" value="NMRA-LIKE DOMAIN-CONTAINING PROTEIN"/>
    <property type="match status" value="1"/>
</dbReference>
<feature type="domain" description="NmrA-like" evidence="4">
    <location>
        <begin position="9"/>
        <end position="241"/>
    </location>
</feature>
<organism evidence="5 6">
    <name type="scientific">Scytalidium lignicola</name>
    <name type="common">Hyphomycete</name>
    <dbReference type="NCBI Taxonomy" id="5539"/>
    <lineage>
        <taxon>Eukaryota</taxon>
        <taxon>Fungi</taxon>
        <taxon>Dikarya</taxon>
        <taxon>Ascomycota</taxon>
        <taxon>Pezizomycotina</taxon>
        <taxon>Leotiomycetes</taxon>
        <taxon>Leotiomycetes incertae sedis</taxon>
        <taxon>Scytalidium</taxon>
    </lineage>
</organism>
<dbReference type="Proteomes" id="UP000258309">
    <property type="component" value="Unassembled WGS sequence"/>
</dbReference>
<accession>A0A3E2GUA3</accession>
<comment type="similarity">
    <text evidence="1">Belongs to the NmrA-type oxidoreductase family. Isoflavone reductase subfamily.</text>
</comment>
<evidence type="ECO:0000259" key="4">
    <source>
        <dbReference type="Pfam" id="PF05368"/>
    </source>
</evidence>
<evidence type="ECO:0000313" key="6">
    <source>
        <dbReference type="Proteomes" id="UP000258309"/>
    </source>
</evidence>
<dbReference type="Pfam" id="PF05368">
    <property type="entry name" value="NmrA"/>
    <property type="match status" value="1"/>
</dbReference>
<proteinExistence type="inferred from homology"/>
<name>A0A3E2GUA3_SCYLI</name>
<feature type="non-terminal residue" evidence="5">
    <location>
        <position position="1"/>
    </location>
</feature>
<keyword evidence="6" id="KW-1185">Reference proteome</keyword>
<dbReference type="GO" id="GO:0016491">
    <property type="term" value="F:oxidoreductase activity"/>
    <property type="evidence" value="ECO:0007669"/>
    <property type="project" value="UniProtKB-KW"/>
</dbReference>
<dbReference type="OrthoDB" id="419598at2759"/>
<dbReference type="InterPro" id="IPR036291">
    <property type="entry name" value="NAD(P)-bd_dom_sf"/>
</dbReference>
<dbReference type="SUPFAM" id="SSF51735">
    <property type="entry name" value="NAD(P)-binding Rossmann-fold domains"/>
    <property type="match status" value="1"/>
</dbReference>
<evidence type="ECO:0000313" key="5">
    <source>
        <dbReference type="EMBL" id="RFU24612.1"/>
    </source>
</evidence>
<keyword evidence="3" id="KW-0560">Oxidoreductase</keyword>
<comment type="caution">
    <text evidence="5">The sequence shown here is derived from an EMBL/GenBank/DDBJ whole genome shotgun (WGS) entry which is preliminary data.</text>
</comment>
<dbReference type="EMBL" id="NCSJ02000424">
    <property type="protein sequence ID" value="RFU24612.1"/>
    <property type="molecule type" value="Genomic_DNA"/>
</dbReference>
<keyword evidence="2" id="KW-0521">NADP</keyword>
<protein>
    <recommendedName>
        <fullName evidence="4">NmrA-like domain-containing protein</fullName>
    </recommendedName>
</protein>
<dbReference type="InterPro" id="IPR051609">
    <property type="entry name" value="NmrA/Isoflavone_reductase-like"/>
</dbReference>
<gene>
    <name evidence="5" type="ORF">B7463_g11727</name>
</gene>
<dbReference type="AlphaFoldDB" id="A0A3E2GUA3"/>
<evidence type="ECO:0000256" key="2">
    <source>
        <dbReference type="ARBA" id="ARBA00022857"/>
    </source>
</evidence>
<sequence length="293" mass="32564">MSGYKNFAIAGTGEIGTPIIEQLLAHRSDGTVSTRKVNEELKAKGAIFRTVDYSKPDTLTAALQGIDVVIVAVTVTPEALNVQFPLADAAKEVGVKLFVPSEFGNPTEGKTGGMWGIKDVVRKHLAKIDLPYAQFFNGAFIDWFLVNHPEHGAFDWPHDRVVVKGTGNTPISWTTQTDVARYVVYVLTELTPDKLKNATFAIEGERKTLNEIVKEYQARTSKNLAITYESPEFLERAVKEHPDDWDNGRIRLLYSVLDKGEAITGTPDEVNKYWPEFNPTKVVDAILARWGSN</sequence>
<dbReference type="Gene3D" id="3.90.25.10">
    <property type="entry name" value="UDP-galactose 4-epimerase, domain 1"/>
    <property type="match status" value="1"/>
</dbReference>
<reference evidence="5 6" key="1">
    <citation type="submission" date="2018-05" db="EMBL/GenBank/DDBJ databases">
        <title>Draft genome sequence of Scytalidium lignicola DSM 105466, a ubiquitous saprotrophic fungus.</title>
        <authorList>
            <person name="Buettner E."/>
            <person name="Gebauer A.M."/>
            <person name="Hofrichter M."/>
            <person name="Liers C."/>
            <person name="Kellner H."/>
        </authorList>
    </citation>
    <scope>NUCLEOTIDE SEQUENCE [LARGE SCALE GENOMIC DNA]</scope>
    <source>
        <strain evidence="5 6">DSM 105466</strain>
    </source>
</reference>
<dbReference type="Gene3D" id="3.40.50.720">
    <property type="entry name" value="NAD(P)-binding Rossmann-like Domain"/>
    <property type="match status" value="1"/>
</dbReference>
<dbReference type="STRING" id="5539.A0A3E2GUA3"/>
<dbReference type="InterPro" id="IPR008030">
    <property type="entry name" value="NmrA-like"/>
</dbReference>
<feature type="non-terminal residue" evidence="5">
    <location>
        <position position="293"/>
    </location>
</feature>
<evidence type="ECO:0000256" key="1">
    <source>
        <dbReference type="ARBA" id="ARBA00005725"/>
    </source>
</evidence>
<dbReference type="OMA" id="GWDYEAN"/>